<accession>A0A0E3S2F3</accession>
<name>A0A0E3S2F3_9EURY</name>
<gene>
    <name evidence="1" type="ORF">MSLAZ_1040</name>
</gene>
<protein>
    <submittedName>
        <fullName evidence="1">Mobile element protein</fullName>
    </submittedName>
</protein>
<dbReference type="EMBL" id="CP009515">
    <property type="protein sequence ID" value="AKB74301.1"/>
    <property type="molecule type" value="Genomic_DNA"/>
</dbReference>
<reference evidence="1 2" key="1">
    <citation type="submission" date="2014-07" db="EMBL/GenBank/DDBJ databases">
        <title>Methanogenic archaea and the global carbon cycle.</title>
        <authorList>
            <person name="Henriksen J.R."/>
            <person name="Luke J."/>
            <person name="Reinhart S."/>
            <person name="Benedict M.N."/>
            <person name="Youngblut N.D."/>
            <person name="Metcalf M.E."/>
            <person name="Whitaker R.J."/>
            <person name="Metcalf W.W."/>
        </authorList>
    </citation>
    <scope>NUCLEOTIDE SEQUENCE [LARGE SCALE GENOMIC DNA]</scope>
    <source>
        <strain evidence="1 2">Z-7289</strain>
    </source>
</reference>
<dbReference type="PATRIC" id="fig|1434111.4.peg.1329"/>
<dbReference type="STRING" id="1434111.MSLAZ_1040"/>
<proteinExistence type="predicted"/>
<dbReference type="HOGENOM" id="CLU_3245334_0_0_2"/>
<evidence type="ECO:0000313" key="1">
    <source>
        <dbReference type="EMBL" id="AKB74301.1"/>
    </source>
</evidence>
<evidence type="ECO:0000313" key="2">
    <source>
        <dbReference type="Proteomes" id="UP000033072"/>
    </source>
</evidence>
<dbReference type="KEGG" id="mls:MSLAZ_1040"/>
<sequence>MIKKVKEAEKDLNKLKSKHFFCEADALEGAKNWIKDFPFFKV</sequence>
<keyword evidence="2" id="KW-1185">Reference proteome</keyword>
<organism evidence="1 2">
    <name type="scientific">Methanosarcina lacustris Z-7289</name>
    <dbReference type="NCBI Taxonomy" id="1434111"/>
    <lineage>
        <taxon>Archaea</taxon>
        <taxon>Methanobacteriati</taxon>
        <taxon>Methanobacteriota</taxon>
        <taxon>Stenosarchaea group</taxon>
        <taxon>Methanomicrobia</taxon>
        <taxon>Methanosarcinales</taxon>
        <taxon>Methanosarcinaceae</taxon>
        <taxon>Methanosarcina</taxon>
    </lineage>
</organism>
<dbReference type="AlphaFoldDB" id="A0A0E3S2F3"/>
<dbReference type="Proteomes" id="UP000033072">
    <property type="component" value="Chromosome"/>
</dbReference>